<name>A0A1R3UYV1_9HYPH</name>
<dbReference type="AlphaFoldDB" id="A0A1R3UYV1"/>
<dbReference type="SUPFAM" id="SSF52540">
    <property type="entry name" value="P-loop containing nucleoside triphosphate hydrolases"/>
    <property type="match status" value="1"/>
</dbReference>
<organism evidence="1 2">
    <name type="scientific">Mesorhizobium prunaredense</name>
    <dbReference type="NCBI Taxonomy" id="1631249"/>
    <lineage>
        <taxon>Bacteria</taxon>
        <taxon>Pseudomonadati</taxon>
        <taxon>Pseudomonadota</taxon>
        <taxon>Alphaproteobacteria</taxon>
        <taxon>Hyphomicrobiales</taxon>
        <taxon>Phyllobacteriaceae</taxon>
        <taxon>Mesorhizobium</taxon>
    </lineage>
</organism>
<dbReference type="InterPro" id="IPR027417">
    <property type="entry name" value="P-loop_NTPase"/>
</dbReference>
<dbReference type="Proteomes" id="UP000188388">
    <property type="component" value="Unassembled WGS sequence"/>
</dbReference>
<evidence type="ECO:0000313" key="1">
    <source>
        <dbReference type="EMBL" id="SIT52821.1"/>
    </source>
</evidence>
<dbReference type="RefSeq" id="WP_143744419.1">
    <property type="nucleotide sequence ID" value="NZ_FTPD01000001.1"/>
</dbReference>
<gene>
    <name evidence="1" type="ORF">BQ8794_10191</name>
</gene>
<keyword evidence="2" id="KW-1185">Reference proteome</keyword>
<sequence>MKVRYLNAPAGSGKSYQAISTHAVHLALHGERVVIAMPTKQVISETMGRLDLSGNNVRIFSVVSETDHDTTSVASRLVCKLREPSSGGEIVFITHAGLMLLPYAGQLDWHLIVDEAPTIHSSIDPLIDDELRQLANAGDFHPSPFEGLRTFKLSNHPEKVLTFPRDSENRGKIHELAWAAFSKHSLVLVPDASAQTLSSSDLEIRRFQAFSLVTPRLVERFESVLMLSANFQNTLPFQLWTKHGARFVEDQNLASGLRFRKHDGSRATISYVAERDWSKQLQDRPLQDGSGCTIHARIVEKISQFFESRPFLWVGNKRFGNLFSANENAERLPSVSHGLNAYHHFNNVVFLSALNPSPAEFSYFKQLGLTEKQAKAARFHEAVYQGVMRCSLRTQDDSRPVQIIVMDRATAIYLHELLPGSTLQKLDWIPIGDTIKKSAGRPKKHVDPAARKRASRSRQRAIKAHDCLVSQANALVLSDHFASNGGHEIPIESIGQNVTKWFWGMQFQTITAAIANDSFWFETPDGFVADLQRMAGQRITSKDERSLISPAYFNPDKVEETDRGNANIEFLRGIWLDNDGGGIPPDEVPKLFPGLQVVIFNSFNSTKACPRYRVFIPTTAVFGLQTHDTIINEIWSRFHEAGYEADTSDQCGDGRRFHGFDRSKKSASSVFYLPSQAADPCGNIFLSCNASDRKPLEPRDWIRRYHREPEILIEKAVGDETDPSVNWAKVEAAKAAWRNSPKTPGSGNGHFFKLGLKLQAAGMSLTEIEVQLHQEAIFARSPMKRRRRIPSIISSLKIYTMDQKTRKAA</sequence>
<dbReference type="STRING" id="1631249.BQ8794_10191"/>
<evidence type="ECO:0000313" key="2">
    <source>
        <dbReference type="Proteomes" id="UP000188388"/>
    </source>
</evidence>
<dbReference type="EMBL" id="FTPD01000001">
    <property type="protein sequence ID" value="SIT52821.1"/>
    <property type="molecule type" value="Genomic_DNA"/>
</dbReference>
<protein>
    <submittedName>
        <fullName evidence="1">Uncharacterized protein</fullName>
    </submittedName>
</protein>
<proteinExistence type="predicted"/>
<reference evidence="2" key="1">
    <citation type="submission" date="2017-01" db="EMBL/GenBank/DDBJ databases">
        <authorList>
            <person name="Brunel B."/>
        </authorList>
    </citation>
    <scope>NUCLEOTIDE SEQUENCE [LARGE SCALE GENOMIC DNA]</scope>
</reference>
<accession>A0A1R3UYV1</accession>